<dbReference type="Pfam" id="PF02784">
    <property type="entry name" value="Orn_Arg_deC_N"/>
    <property type="match status" value="1"/>
</dbReference>
<dbReference type="InterPro" id="IPR022644">
    <property type="entry name" value="De-COase2_N"/>
</dbReference>
<dbReference type="Proteomes" id="UP000192333">
    <property type="component" value="Chromosome I"/>
</dbReference>
<feature type="binding site" evidence="5">
    <location>
        <position position="338"/>
    </location>
    <ligand>
        <name>substrate</name>
    </ligand>
</feature>
<dbReference type="HAMAP" id="MF_02120">
    <property type="entry name" value="LysA"/>
    <property type="match status" value="1"/>
</dbReference>
<dbReference type="EMBL" id="LT838813">
    <property type="protein sequence ID" value="SMD42090.1"/>
    <property type="molecule type" value="Genomic_DNA"/>
</dbReference>
<keyword evidence="3 5" id="KW-0663">Pyridoxal phosphate</keyword>
<dbReference type="NCBIfam" id="TIGR01048">
    <property type="entry name" value="lysA"/>
    <property type="match status" value="1"/>
</dbReference>
<evidence type="ECO:0000256" key="2">
    <source>
        <dbReference type="ARBA" id="ARBA00022793"/>
    </source>
</evidence>
<dbReference type="InterPro" id="IPR002986">
    <property type="entry name" value="DAP_deCOOHase_LysA"/>
</dbReference>
<evidence type="ECO:0000256" key="5">
    <source>
        <dbReference type="HAMAP-Rule" id="MF_02120"/>
    </source>
</evidence>
<evidence type="ECO:0000259" key="9">
    <source>
        <dbReference type="Pfam" id="PF00278"/>
    </source>
</evidence>
<dbReference type="FunFam" id="3.20.20.10:FF:000003">
    <property type="entry name" value="Diaminopimelate decarboxylase"/>
    <property type="match status" value="1"/>
</dbReference>
<feature type="active site" description="Proton donor" evidence="7">
    <location>
        <position position="337"/>
    </location>
</feature>
<keyword evidence="5 8" id="KW-0457">Lysine biosynthesis</keyword>
<dbReference type="GO" id="GO:0008836">
    <property type="term" value="F:diaminopimelate decarboxylase activity"/>
    <property type="evidence" value="ECO:0007669"/>
    <property type="project" value="UniProtKB-UniRule"/>
</dbReference>
<dbReference type="Pfam" id="PF00278">
    <property type="entry name" value="Orn_DAP_Arg_deC"/>
    <property type="match status" value="1"/>
</dbReference>
<dbReference type="Gene3D" id="3.20.20.10">
    <property type="entry name" value="Alanine racemase"/>
    <property type="match status" value="1"/>
</dbReference>
<dbReference type="Gene3D" id="2.40.37.10">
    <property type="entry name" value="Lyase, Ornithine Decarboxylase, Chain A, domain 1"/>
    <property type="match status" value="1"/>
</dbReference>
<feature type="binding site" evidence="5">
    <location>
        <position position="365"/>
    </location>
    <ligand>
        <name>pyridoxal 5'-phosphate</name>
        <dbReference type="ChEBI" id="CHEBI:597326"/>
    </ligand>
</feature>
<protein>
    <recommendedName>
        <fullName evidence="5 6">Diaminopimelate decarboxylase</fullName>
        <shortName evidence="5">DAP decarboxylase</shortName>
        <shortName evidence="5">DAPDC</shortName>
        <ecNumber evidence="5 6">4.1.1.20</ecNumber>
    </recommendedName>
</protein>
<evidence type="ECO:0000256" key="8">
    <source>
        <dbReference type="RuleBase" id="RU003738"/>
    </source>
</evidence>
<dbReference type="PANTHER" id="PTHR43727:SF2">
    <property type="entry name" value="GROUP IV DECARBOXYLASE"/>
    <property type="match status" value="1"/>
</dbReference>
<comment type="catalytic activity">
    <reaction evidence="5 8">
        <text>meso-2,6-diaminopimelate + H(+) = L-lysine + CO2</text>
        <dbReference type="Rhea" id="RHEA:15101"/>
        <dbReference type="ChEBI" id="CHEBI:15378"/>
        <dbReference type="ChEBI" id="CHEBI:16526"/>
        <dbReference type="ChEBI" id="CHEBI:32551"/>
        <dbReference type="ChEBI" id="CHEBI:57791"/>
        <dbReference type="EC" id="4.1.1.20"/>
    </reaction>
</comment>
<dbReference type="SUPFAM" id="SSF50621">
    <property type="entry name" value="Alanine racemase C-terminal domain-like"/>
    <property type="match status" value="1"/>
</dbReference>
<dbReference type="InterPro" id="IPR022653">
    <property type="entry name" value="De-COase2_pyr-phos_BS"/>
</dbReference>
<evidence type="ECO:0000256" key="3">
    <source>
        <dbReference type="ARBA" id="ARBA00022898"/>
    </source>
</evidence>
<dbReference type="UniPathway" id="UPA00034">
    <property type="reaction ID" value="UER00027"/>
</dbReference>
<proteinExistence type="inferred from homology"/>
<organism evidence="11 12">
    <name type="scientific">Aquiflexum balticum DSM 16537</name>
    <dbReference type="NCBI Taxonomy" id="758820"/>
    <lineage>
        <taxon>Bacteria</taxon>
        <taxon>Pseudomonadati</taxon>
        <taxon>Bacteroidota</taxon>
        <taxon>Cytophagia</taxon>
        <taxon>Cytophagales</taxon>
        <taxon>Cyclobacteriaceae</taxon>
        <taxon>Aquiflexum</taxon>
    </lineage>
</organism>
<dbReference type="STRING" id="758820.SAMN00777080_0627"/>
<evidence type="ECO:0000256" key="6">
    <source>
        <dbReference type="NCBIfam" id="TIGR01048"/>
    </source>
</evidence>
<evidence type="ECO:0000313" key="12">
    <source>
        <dbReference type="Proteomes" id="UP000192333"/>
    </source>
</evidence>
<evidence type="ECO:0000259" key="10">
    <source>
        <dbReference type="Pfam" id="PF02784"/>
    </source>
</evidence>
<dbReference type="EC" id="4.1.1.20" evidence="5 6"/>
<evidence type="ECO:0000256" key="1">
    <source>
        <dbReference type="ARBA" id="ARBA00001933"/>
    </source>
</evidence>
<dbReference type="InterPro" id="IPR029066">
    <property type="entry name" value="PLP-binding_barrel"/>
</dbReference>
<dbReference type="SUPFAM" id="SSF51419">
    <property type="entry name" value="PLP-binding barrel"/>
    <property type="match status" value="1"/>
</dbReference>
<comment type="caution">
    <text evidence="5">Lacks conserved residue(s) required for the propagation of feature annotation.</text>
</comment>
<comment type="subunit">
    <text evidence="5">Homodimer.</text>
</comment>
<comment type="cofactor">
    <cofactor evidence="1 5 7 8">
        <name>pyridoxal 5'-phosphate</name>
        <dbReference type="ChEBI" id="CHEBI:597326"/>
    </cofactor>
</comment>
<name>A0A1W2GZF5_9BACT</name>
<feature type="binding site" evidence="5">
    <location>
        <position position="227"/>
    </location>
    <ligand>
        <name>pyridoxal 5'-phosphate</name>
        <dbReference type="ChEBI" id="CHEBI:597326"/>
    </ligand>
</feature>
<dbReference type="InterPro" id="IPR000183">
    <property type="entry name" value="Orn/DAP/Arg_de-COase"/>
</dbReference>
<reference evidence="12" key="1">
    <citation type="submission" date="2017-04" db="EMBL/GenBank/DDBJ databases">
        <authorList>
            <person name="Varghese N."/>
            <person name="Submissions S."/>
        </authorList>
    </citation>
    <scope>NUCLEOTIDE SEQUENCE [LARGE SCALE GENOMIC DNA]</scope>
    <source>
        <strain evidence="12">DSM 16537</strain>
    </source>
</reference>
<gene>
    <name evidence="5" type="primary">lysA</name>
    <name evidence="11" type="ORF">SAMN00777080_0627</name>
</gene>
<comment type="pathway">
    <text evidence="5 8">Amino-acid biosynthesis; L-lysine biosynthesis via DAP pathway; L-lysine from DL-2,6-diaminopimelate: step 1/1.</text>
</comment>
<dbReference type="RefSeq" id="WP_084118932.1">
    <property type="nucleotide sequence ID" value="NZ_LT838813.1"/>
</dbReference>
<accession>A0A1W2GZF5</accession>
<comment type="similarity">
    <text evidence="5">Belongs to the Orn/Lys/Arg decarboxylase class-II family. LysA subfamily.</text>
</comment>
<dbReference type="InterPro" id="IPR022643">
    <property type="entry name" value="De-COase2_C"/>
</dbReference>
<feature type="binding site" evidence="5">
    <location>
        <position position="365"/>
    </location>
    <ligand>
        <name>substrate</name>
    </ligand>
</feature>
<feature type="binding site" evidence="5">
    <location>
        <position position="307"/>
    </location>
    <ligand>
        <name>substrate</name>
    </ligand>
</feature>
<keyword evidence="5" id="KW-0028">Amino-acid biosynthesis</keyword>
<dbReference type="PRINTS" id="PR01179">
    <property type="entry name" value="ODADCRBXLASE"/>
</dbReference>
<feature type="modified residue" description="N6-(pyridoxal phosphate)lysine" evidence="5 7">
    <location>
        <position position="57"/>
    </location>
</feature>
<dbReference type="PROSITE" id="PS00878">
    <property type="entry name" value="ODR_DC_2_1"/>
    <property type="match status" value="1"/>
</dbReference>
<keyword evidence="12" id="KW-1185">Reference proteome</keyword>
<sequence length="410" mass="45386">MNFEDQKYRIQGIPLTEIANTFGTPLYVYDGQKILDKVALLKQAFSKVNLKIKYATKALSNINILKLMKKAGTGVDAVSIEEVKLCLHAGFEPHEIMYTPNSVSFAEIQLAVEMGVMINIDNIPMLEHFGTFYGNSVPVCIRLNPHILAGGNAKISVGHIDSKFGISILQLKHVLKVVQAYDLNVIGLHVHTGSDILDATVFLKGAEILFDAAREFKGLKFLDFGGGFKVAYKPGDVATDILDVGDKVSEAFNKFCKEYGSELEIWFEPGKFLVSEAGLLLVQVNVVKSTPASTFVGVNSGLNHLIRPMMYDAYHDVVNISKVDGPERVYTIVGYICETDTIAADRKLKEVQEGDILAIKNAGAYGFSMSSNYNSRLRPAEILVLNGQPHLIREREEFEDVLRHQIDLDL</sequence>
<keyword evidence="4 5" id="KW-0456">Lyase</keyword>
<evidence type="ECO:0000313" key="11">
    <source>
        <dbReference type="EMBL" id="SMD42090.1"/>
    </source>
</evidence>
<feature type="binding site" evidence="5">
    <location>
        <position position="311"/>
    </location>
    <ligand>
        <name>substrate</name>
    </ligand>
</feature>
<comment type="function">
    <text evidence="5">Specifically catalyzes the decarboxylation of meso-diaminopimelate (meso-DAP) to L-lysine.</text>
</comment>
<dbReference type="GO" id="GO:0030170">
    <property type="term" value="F:pyridoxal phosphate binding"/>
    <property type="evidence" value="ECO:0007669"/>
    <property type="project" value="UniProtKB-UniRule"/>
</dbReference>
<dbReference type="PANTHER" id="PTHR43727">
    <property type="entry name" value="DIAMINOPIMELATE DECARBOXYLASE"/>
    <property type="match status" value="1"/>
</dbReference>
<evidence type="ECO:0000256" key="7">
    <source>
        <dbReference type="PIRSR" id="PIRSR600183-50"/>
    </source>
</evidence>
<evidence type="ECO:0000256" key="4">
    <source>
        <dbReference type="ARBA" id="ARBA00023239"/>
    </source>
</evidence>
<dbReference type="AlphaFoldDB" id="A0A1W2GZF5"/>
<dbReference type="GO" id="GO:0009089">
    <property type="term" value="P:lysine biosynthetic process via diaminopimelate"/>
    <property type="evidence" value="ECO:0007669"/>
    <property type="project" value="UniProtKB-UniRule"/>
</dbReference>
<dbReference type="InterPro" id="IPR009006">
    <property type="entry name" value="Ala_racemase/Decarboxylase_C"/>
</dbReference>
<keyword evidence="2 5" id="KW-0210">Decarboxylase</keyword>
<dbReference type="CDD" id="cd06828">
    <property type="entry name" value="PLPDE_III_DapDC"/>
    <property type="match status" value="1"/>
</dbReference>
<feature type="domain" description="Orn/DAP/Arg decarboxylase 2 C-terminal" evidence="9">
    <location>
        <begin position="27"/>
        <end position="363"/>
    </location>
</feature>
<dbReference type="OrthoDB" id="9802241at2"/>
<dbReference type="PRINTS" id="PR01181">
    <property type="entry name" value="DAPDCRBXLASE"/>
</dbReference>
<feature type="domain" description="Orn/DAP/Arg decarboxylase 2 N-terminal" evidence="10">
    <location>
        <begin position="33"/>
        <end position="275"/>
    </location>
</feature>